<gene>
    <name evidence="2" type="ORF">DPMN_165681</name>
</gene>
<sequence>MKRNYNDKNTIKKPDLSGPEITTTAHSTARHQGGCDKLATGGNTSIKLATKGTTIGKWKEGTLNACCKVHELMQS</sequence>
<dbReference type="Proteomes" id="UP000828390">
    <property type="component" value="Unassembled WGS sequence"/>
</dbReference>
<reference evidence="2" key="1">
    <citation type="journal article" date="2019" name="bioRxiv">
        <title>The Genome of the Zebra Mussel, Dreissena polymorpha: A Resource for Invasive Species Research.</title>
        <authorList>
            <person name="McCartney M.A."/>
            <person name="Auch B."/>
            <person name="Kono T."/>
            <person name="Mallez S."/>
            <person name="Zhang Y."/>
            <person name="Obille A."/>
            <person name="Becker A."/>
            <person name="Abrahante J.E."/>
            <person name="Garbe J."/>
            <person name="Badalamenti J.P."/>
            <person name="Herman A."/>
            <person name="Mangelson H."/>
            <person name="Liachko I."/>
            <person name="Sullivan S."/>
            <person name="Sone E.D."/>
            <person name="Koren S."/>
            <person name="Silverstein K.A.T."/>
            <person name="Beckman K.B."/>
            <person name="Gohl D.M."/>
        </authorList>
    </citation>
    <scope>NUCLEOTIDE SEQUENCE</scope>
    <source>
        <strain evidence="2">Duluth1</strain>
        <tissue evidence="2">Whole animal</tissue>
    </source>
</reference>
<organism evidence="2 3">
    <name type="scientific">Dreissena polymorpha</name>
    <name type="common">Zebra mussel</name>
    <name type="synonym">Mytilus polymorpha</name>
    <dbReference type="NCBI Taxonomy" id="45954"/>
    <lineage>
        <taxon>Eukaryota</taxon>
        <taxon>Metazoa</taxon>
        <taxon>Spiralia</taxon>
        <taxon>Lophotrochozoa</taxon>
        <taxon>Mollusca</taxon>
        <taxon>Bivalvia</taxon>
        <taxon>Autobranchia</taxon>
        <taxon>Heteroconchia</taxon>
        <taxon>Euheterodonta</taxon>
        <taxon>Imparidentia</taxon>
        <taxon>Neoheterodontei</taxon>
        <taxon>Myida</taxon>
        <taxon>Dreissenoidea</taxon>
        <taxon>Dreissenidae</taxon>
        <taxon>Dreissena</taxon>
    </lineage>
</organism>
<feature type="compositionally biased region" description="Basic and acidic residues" evidence="1">
    <location>
        <begin position="1"/>
        <end position="15"/>
    </location>
</feature>
<dbReference type="EMBL" id="JAIWYP010000008">
    <property type="protein sequence ID" value="KAH3787555.1"/>
    <property type="molecule type" value="Genomic_DNA"/>
</dbReference>
<reference evidence="2" key="2">
    <citation type="submission" date="2020-11" db="EMBL/GenBank/DDBJ databases">
        <authorList>
            <person name="McCartney M.A."/>
            <person name="Auch B."/>
            <person name="Kono T."/>
            <person name="Mallez S."/>
            <person name="Becker A."/>
            <person name="Gohl D.M."/>
            <person name="Silverstein K.A.T."/>
            <person name="Koren S."/>
            <person name="Bechman K.B."/>
            <person name="Herman A."/>
            <person name="Abrahante J.E."/>
            <person name="Garbe J."/>
        </authorList>
    </citation>
    <scope>NUCLEOTIDE SEQUENCE</scope>
    <source>
        <strain evidence="2">Duluth1</strain>
        <tissue evidence="2">Whole animal</tissue>
    </source>
</reference>
<proteinExistence type="predicted"/>
<accession>A0A9D4EVS5</accession>
<feature type="region of interest" description="Disordered" evidence="1">
    <location>
        <begin position="1"/>
        <end position="36"/>
    </location>
</feature>
<comment type="caution">
    <text evidence="2">The sequence shown here is derived from an EMBL/GenBank/DDBJ whole genome shotgun (WGS) entry which is preliminary data.</text>
</comment>
<name>A0A9D4EVS5_DREPO</name>
<evidence type="ECO:0000256" key="1">
    <source>
        <dbReference type="SAM" id="MobiDB-lite"/>
    </source>
</evidence>
<protein>
    <submittedName>
        <fullName evidence="2">Uncharacterized protein</fullName>
    </submittedName>
</protein>
<evidence type="ECO:0000313" key="2">
    <source>
        <dbReference type="EMBL" id="KAH3787555.1"/>
    </source>
</evidence>
<dbReference type="AlphaFoldDB" id="A0A9D4EVS5"/>
<evidence type="ECO:0000313" key="3">
    <source>
        <dbReference type="Proteomes" id="UP000828390"/>
    </source>
</evidence>
<keyword evidence="3" id="KW-1185">Reference proteome</keyword>